<evidence type="ECO:0000256" key="5">
    <source>
        <dbReference type="ARBA" id="ARBA00022574"/>
    </source>
</evidence>
<dbReference type="Pfam" id="PF00400">
    <property type="entry name" value="WD40"/>
    <property type="match status" value="1"/>
</dbReference>
<evidence type="ECO:0000256" key="8">
    <source>
        <dbReference type="ARBA" id="ARBA00022776"/>
    </source>
</evidence>
<evidence type="ECO:0000256" key="17">
    <source>
        <dbReference type="ARBA" id="ARBA00023328"/>
    </source>
</evidence>
<dbReference type="SMART" id="SM00320">
    <property type="entry name" value="WD40"/>
    <property type="match status" value="3"/>
</dbReference>
<dbReference type="GO" id="GO:0051301">
    <property type="term" value="P:cell division"/>
    <property type="evidence" value="ECO:0007669"/>
    <property type="project" value="UniProtKB-KW"/>
</dbReference>
<dbReference type="GO" id="GO:0007059">
    <property type="term" value="P:chromosome segregation"/>
    <property type="evidence" value="ECO:0007669"/>
    <property type="project" value="UniProtKB-KW"/>
</dbReference>
<dbReference type="PROSITE" id="PS50294">
    <property type="entry name" value="WD_REPEATS_REGION"/>
    <property type="match status" value="1"/>
</dbReference>
<keyword evidence="11" id="KW-0995">Kinetochore</keyword>
<keyword evidence="12" id="KW-0653">Protein transport</keyword>
<feature type="repeat" description="WD" evidence="22">
    <location>
        <begin position="120"/>
        <end position="162"/>
    </location>
</feature>
<dbReference type="InterPro" id="IPR037626">
    <property type="entry name" value="NUP37"/>
</dbReference>
<evidence type="ECO:0000256" key="13">
    <source>
        <dbReference type="ARBA" id="ARBA00023010"/>
    </source>
</evidence>
<keyword evidence="16" id="KW-0131">Cell cycle</keyword>
<reference evidence="23" key="1">
    <citation type="submission" date="2025-08" db="UniProtKB">
        <authorList>
            <consortium name="Ensembl"/>
        </authorList>
    </citation>
    <scope>IDENTIFICATION</scope>
</reference>
<keyword evidence="13" id="KW-0811">Translocation</keyword>
<evidence type="ECO:0000256" key="1">
    <source>
        <dbReference type="ARBA" id="ARBA00004567"/>
    </source>
</evidence>
<protein>
    <recommendedName>
        <fullName evidence="20">Nucleoporin Nup37</fullName>
    </recommendedName>
    <alternativeName>
        <fullName evidence="21">Nup107-160 subcomplex subunit Nup37</fullName>
    </alternativeName>
</protein>
<keyword evidence="3" id="KW-0813">Transport</keyword>
<dbReference type="InterPro" id="IPR019775">
    <property type="entry name" value="WD40_repeat_CS"/>
</dbReference>
<dbReference type="FunFam" id="2.130.10.10:FF:000168">
    <property type="entry name" value="Nucleoporin Nup37"/>
    <property type="match status" value="1"/>
</dbReference>
<evidence type="ECO:0000256" key="15">
    <source>
        <dbReference type="ARBA" id="ARBA00023242"/>
    </source>
</evidence>
<evidence type="ECO:0000256" key="19">
    <source>
        <dbReference type="ARBA" id="ARBA00062724"/>
    </source>
</evidence>
<evidence type="ECO:0000256" key="3">
    <source>
        <dbReference type="ARBA" id="ARBA00022448"/>
    </source>
</evidence>
<name>A0A8C9FYG3_PAVCR</name>
<keyword evidence="9" id="KW-0509">mRNA transport</keyword>
<keyword evidence="5 22" id="KW-0853">WD repeat</keyword>
<dbReference type="SUPFAM" id="SSF50978">
    <property type="entry name" value="WD40 repeat-like"/>
    <property type="match status" value="1"/>
</dbReference>
<proteinExistence type="predicted"/>
<evidence type="ECO:0000256" key="7">
    <source>
        <dbReference type="ARBA" id="ARBA00022737"/>
    </source>
</evidence>
<evidence type="ECO:0000256" key="20">
    <source>
        <dbReference type="ARBA" id="ARBA00068271"/>
    </source>
</evidence>
<keyword evidence="15" id="KW-0539">Nucleus</keyword>
<keyword evidence="24" id="KW-1185">Reference proteome</keyword>
<dbReference type="InterPro" id="IPR015943">
    <property type="entry name" value="WD40/YVTN_repeat-like_dom_sf"/>
</dbReference>
<dbReference type="InterPro" id="IPR001680">
    <property type="entry name" value="WD40_rpt"/>
</dbReference>
<evidence type="ECO:0000313" key="23">
    <source>
        <dbReference type="Ensembl" id="ENSPSTP00000022012.1"/>
    </source>
</evidence>
<comment type="subcellular location">
    <subcellularLocation>
        <location evidence="2">Chromosome</location>
        <location evidence="2">Centromere</location>
        <location evidence="2">Kinetochore</location>
    </subcellularLocation>
    <subcellularLocation>
        <location evidence="1">Nucleus</location>
        <location evidence="1">Nuclear pore complex</location>
    </subcellularLocation>
</comment>
<keyword evidence="10" id="KW-0159">Chromosome partition</keyword>
<dbReference type="GO" id="GO:0051028">
    <property type="term" value="P:mRNA transport"/>
    <property type="evidence" value="ECO:0007669"/>
    <property type="project" value="UniProtKB-KW"/>
</dbReference>
<evidence type="ECO:0000313" key="24">
    <source>
        <dbReference type="Proteomes" id="UP000694428"/>
    </source>
</evidence>
<evidence type="ECO:0000256" key="16">
    <source>
        <dbReference type="ARBA" id="ARBA00023306"/>
    </source>
</evidence>
<comment type="subunit">
    <text evidence="19">Component of the Nup107-160 subcomplex of the nuclear pore complex (NPC). The Nup107-160 subcomplex includes NUP160, NUP133, NUP107, NUP98, NUP85, NUP43, NUP37, SEH1 and SEC13.</text>
</comment>
<evidence type="ECO:0000256" key="2">
    <source>
        <dbReference type="ARBA" id="ARBA00004629"/>
    </source>
</evidence>
<keyword evidence="4" id="KW-0158">Chromosome</keyword>
<keyword evidence="14" id="KW-0906">Nuclear pore complex</keyword>
<accession>A0A8C9FYG3</accession>
<dbReference type="PROSITE" id="PS50082">
    <property type="entry name" value="WD_REPEATS_2"/>
    <property type="match status" value="1"/>
</dbReference>
<dbReference type="GO" id="GO:0031080">
    <property type="term" value="C:nuclear pore outer ring"/>
    <property type="evidence" value="ECO:0007669"/>
    <property type="project" value="InterPro"/>
</dbReference>
<keyword evidence="17" id="KW-0137">Centromere</keyword>
<evidence type="ECO:0000256" key="10">
    <source>
        <dbReference type="ARBA" id="ARBA00022829"/>
    </source>
</evidence>
<reference evidence="23" key="2">
    <citation type="submission" date="2025-09" db="UniProtKB">
        <authorList>
            <consortium name="Ensembl"/>
        </authorList>
    </citation>
    <scope>IDENTIFICATION</scope>
</reference>
<dbReference type="PANTHER" id="PTHR22806:SF0">
    <property type="entry name" value="NUCLEOPORIN NUP37"/>
    <property type="match status" value="1"/>
</dbReference>
<comment type="function">
    <text evidence="18">Component of the Nup107-160 subcomplex of the nuclear pore complex (NPC). The Nup107-160 subcomplex is required for the assembly of a functional NPC. The Nup107-160 subcomplex is also required for normal kinetochore microtubule attachment, mitotic progression and chromosome segregation.</text>
</comment>
<evidence type="ECO:0000256" key="18">
    <source>
        <dbReference type="ARBA" id="ARBA00053706"/>
    </source>
</evidence>
<evidence type="ECO:0000256" key="4">
    <source>
        <dbReference type="ARBA" id="ARBA00022454"/>
    </source>
</evidence>
<evidence type="ECO:0000256" key="21">
    <source>
        <dbReference type="ARBA" id="ARBA00076652"/>
    </source>
</evidence>
<keyword evidence="8" id="KW-0498">Mitosis</keyword>
<dbReference type="Proteomes" id="UP000694428">
    <property type="component" value="Unplaced"/>
</dbReference>
<dbReference type="GO" id="GO:0000776">
    <property type="term" value="C:kinetochore"/>
    <property type="evidence" value="ECO:0007669"/>
    <property type="project" value="UniProtKB-KW"/>
</dbReference>
<dbReference type="AlphaFoldDB" id="A0A8C9FYG3"/>
<organism evidence="23 24">
    <name type="scientific">Pavo cristatus</name>
    <name type="common">Indian peafowl</name>
    <name type="synonym">Blue peafowl</name>
    <dbReference type="NCBI Taxonomy" id="9049"/>
    <lineage>
        <taxon>Eukaryota</taxon>
        <taxon>Metazoa</taxon>
        <taxon>Chordata</taxon>
        <taxon>Craniata</taxon>
        <taxon>Vertebrata</taxon>
        <taxon>Euteleostomi</taxon>
        <taxon>Archelosauria</taxon>
        <taxon>Archosauria</taxon>
        <taxon>Dinosauria</taxon>
        <taxon>Saurischia</taxon>
        <taxon>Theropoda</taxon>
        <taxon>Coelurosauria</taxon>
        <taxon>Aves</taxon>
        <taxon>Neognathae</taxon>
        <taxon>Galloanserae</taxon>
        <taxon>Galliformes</taxon>
        <taxon>Phasianidae</taxon>
        <taxon>Phasianinae</taxon>
        <taxon>Pavo</taxon>
    </lineage>
</organism>
<evidence type="ECO:0000256" key="9">
    <source>
        <dbReference type="ARBA" id="ARBA00022816"/>
    </source>
</evidence>
<dbReference type="Gene3D" id="2.130.10.10">
    <property type="entry name" value="YVTN repeat-like/Quinoprotein amine dehydrogenase"/>
    <property type="match status" value="1"/>
</dbReference>
<evidence type="ECO:0000256" key="11">
    <source>
        <dbReference type="ARBA" id="ARBA00022838"/>
    </source>
</evidence>
<dbReference type="GO" id="GO:0015031">
    <property type="term" value="P:protein transport"/>
    <property type="evidence" value="ECO:0007669"/>
    <property type="project" value="UniProtKB-KW"/>
</dbReference>
<dbReference type="PROSITE" id="PS00678">
    <property type="entry name" value="WD_REPEATS_1"/>
    <property type="match status" value="1"/>
</dbReference>
<dbReference type="InterPro" id="IPR036322">
    <property type="entry name" value="WD40_repeat_dom_sf"/>
</dbReference>
<evidence type="ECO:0000256" key="22">
    <source>
        <dbReference type="PROSITE-ProRule" id="PRU00221"/>
    </source>
</evidence>
<sequence>MKQDSLRNAAYTVDCEDYVHVIKFNPFDSGDACSLIAYGGNNYVVVGTCRFQEEDAEVEGIQYKTLRTFHHGIRVDAIAWSPETRLDALPPQIRFCTAASDRKLRLFTSDLQDKNEYKTFDGHSDYVNDLVFAPKEGQEVASVSDDHTCRVWDLEGNEKARFVLRSPGMSVCWHPEEAFKLMVAEKNGTIRFYDLITHQAILSLECEQTPLMSADWCLKNTLRIGAVAGSDWLIWDITRSRYFLHVGEYLLLKQHVKRCGYFANIAFNCSMYCITYSVNSKHSSEIIKSVQVISCHIFSCLPLLK</sequence>
<dbReference type="PANTHER" id="PTHR22806">
    <property type="entry name" value="NUCLEOPORIN NUP37 P37 -RELATED"/>
    <property type="match status" value="1"/>
</dbReference>
<evidence type="ECO:0000256" key="12">
    <source>
        <dbReference type="ARBA" id="ARBA00022927"/>
    </source>
</evidence>
<evidence type="ECO:0000256" key="6">
    <source>
        <dbReference type="ARBA" id="ARBA00022618"/>
    </source>
</evidence>
<evidence type="ECO:0000256" key="14">
    <source>
        <dbReference type="ARBA" id="ARBA00023132"/>
    </source>
</evidence>
<keyword evidence="6" id="KW-0132">Cell division</keyword>
<keyword evidence="7" id="KW-0677">Repeat</keyword>
<dbReference type="Ensembl" id="ENSPSTT00000023117.1">
    <property type="protein sequence ID" value="ENSPSTP00000022012.1"/>
    <property type="gene ID" value="ENSPSTG00000016126.1"/>
</dbReference>